<feature type="transmembrane region" description="Helical" evidence="7">
    <location>
        <begin position="179"/>
        <end position="199"/>
    </location>
</feature>
<evidence type="ECO:0000256" key="3">
    <source>
        <dbReference type="ARBA" id="ARBA00022475"/>
    </source>
</evidence>
<dbReference type="AlphaFoldDB" id="A0A942TK27"/>
<organism evidence="9 10">
    <name type="scientific">Lederbergia citri</name>
    <dbReference type="NCBI Taxonomy" id="2833580"/>
    <lineage>
        <taxon>Bacteria</taxon>
        <taxon>Bacillati</taxon>
        <taxon>Bacillota</taxon>
        <taxon>Bacilli</taxon>
        <taxon>Bacillales</taxon>
        <taxon>Bacillaceae</taxon>
        <taxon>Lederbergia</taxon>
    </lineage>
</organism>
<dbReference type="InterPro" id="IPR051258">
    <property type="entry name" value="Diverse_Substrate_Transporter"/>
</dbReference>
<feature type="transmembrane region" description="Helical" evidence="7">
    <location>
        <begin position="123"/>
        <end position="140"/>
    </location>
</feature>
<dbReference type="PANTHER" id="PTHR42920">
    <property type="entry name" value="OS03G0707200 PROTEIN-RELATED"/>
    <property type="match status" value="1"/>
</dbReference>
<protein>
    <submittedName>
        <fullName evidence="9">DMT family transporter</fullName>
    </submittedName>
</protein>
<evidence type="ECO:0000256" key="4">
    <source>
        <dbReference type="ARBA" id="ARBA00022692"/>
    </source>
</evidence>
<evidence type="ECO:0000256" key="5">
    <source>
        <dbReference type="ARBA" id="ARBA00022989"/>
    </source>
</evidence>
<comment type="similarity">
    <text evidence="2">Belongs to the EamA transporter family.</text>
</comment>
<evidence type="ECO:0000313" key="10">
    <source>
        <dbReference type="Proteomes" id="UP000681414"/>
    </source>
</evidence>
<dbReference type="RefSeq" id="WP_213126706.1">
    <property type="nucleotide sequence ID" value="NZ_JAGYPG010000004.1"/>
</dbReference>
<dbReference type="InterPro" id="IPR037185">
    <property type="entry name" value="EmrE-like"/>
</dbReference>
<feature type="domain" description="EamA" evidence="8">
    <location>
        <begin position="9"/>
        <end position="141"/>
    </location>
</feature>
<keyword evidence="6 7" id="KW-0472">Membrane</keyword>
<feature type="transmembrane region" description="Helical" evidence="7">
    <location>
        <begin position="99"/>
        <end position="118"/>
    </location>
</feature>
<dbReference type="EMBL" id="JAGYPG010000004">
    <property type="protein sequence ID" value="MBS4197482.1"/>
    <property type="molecule type" value="Genomic_DNA"/>
</dbReference>
<feature type="transmembrane region" description="Helical" evidence="7">
    <location>
        <begin position="39"/>
        <end position="57"/>
    </location>
</feature>
<evidence type="ECO:0000256" key="6">
    <source>
        <dbReference type="ARBA" id="ARBA00023136"/>
    </source>
</evidence>
<reference evidence="9 10" key="1">
    <citation type="submission" date="2021-05" db="EMBL/GenBank/DDBJ databases">
        <title>Novel Bacillus species.</title>
        <authorList>
            <person name="Liu G."/>
        </authorList>
    </citation>
    <scope>NUCLEOTIDE SEQUENCE [LARGE SCALE GENOMIC DNA]</scope>
    <source>
        <strain evidence="10">FJAT-49780</strain>
    </source>
</reference>
<feature type="transmembrane region" description="Helical" evidence="7">
    <location>
        <begin position="146"/>
        <end position="167"/>
    </location>
</feature>
<dbReference type="Pfam" id="PF00892">
    <property type="entry name" value="EamA"/>
    <property type="match status" value="2"/>
</dbReference>
<accession>A0A942TK27</accession>
<keyword evidence="4 7" id="KW-0812">Transmembrane</keyword>
<evidence type="ECO:0000259" key="8">
    <source>
        <dbReference type="Pfam" id="PF00892"/>
    </source>
</evidence>
<dbReference type="GO" id="GO:0005886">
    <property type="term" value="C:plasma membrane"/>
    <property type="evidence" value="ECO:0007669"/>
    <property type="project" value="UniProtKB-SubCell"/>
</dbReference>
<comment type="subcellular location">
    <subcellularLocation>
        <location evidence="1">Cell membrane</location>
        <topology evidence="1">Multi-pass membrane protein</topology>
    </subcellularLocation>
</comment>
<feature type="transmembrane region" description="Helical" evidence="7">
    <location>
        <begin position="211"/>
        <end position="235"/>
    </location>
</feature>
<dbReference type="InterPro" id="IPR000620">
    <property type="entry name" value="EamA_dom"/>
</dbReference>
<feature type="domain" description="EamA" evidence="8">
    <location>
        <begin position="150"/>
        <end position="288"/>
    </location>
</feature>
<dbReference type="Proteomes" id="UP000681414">
    <property type="component" value="Unassembled WGS sequence"/>
</dbReference>
<gene>
    <name evidence="9" type="ORF">KHA97_20770</name>
</gene>
<keyword evidence="5 7" id="KW-1133">Transmembrane helix</keyword>
<dbReference type="PANTHER" id="PTHR42920:SF5">
    <property type="entry name" value="EAMA DOMAIN-CONTAINING PROTEIN"/>
    <property type="match status" value="1"/>
</dbReference>
<sequence length="309" mass="34143">MKKTNLFADSSLLLIAFVWGATFVLVQNAIAFLEPFSFNGIRFLIAALLLGIWFFLFEKRQLQHLDKKILISGFILGIWLFLGYAFQTMGLLYTSSSKAGFITGLSVVLVPLFSFFILKLKPGANAVIGVSVATIGLYLLTMTDKVSLNIGDGFVFLCAIAFALHIIFTGKYSQKYPSLLLTLIQISTVSILSIIFALLTEDWRLALQPEVLLRGNVLTALIITSVFATALAFLAQTSVQKYTTPTRVALIFATEPVFAAGTAFLWADERLSYSALFGCLFIFVGMIFAELPTIRRTRNNKIEKLKKGA</sequence>
<feature type="transmembrane region" description="Helical" evidence="7">
    <location>
        <begin position="273"/>
        <end position="291"/>
    </location>
</feature>
<proteinExistence type="inferred from homology"/>
<keyword evidence="3" id="KW-1003">Cell membrane</keyword>
<name>A0A942TK27_9BACI</name>
<evidence type="ECO:0000256" key="1">
    <source>
        <dbReference type="ARBA" id="ARBA00004651"/>
    </source>
</evidence>
<feature type="transmembrane region" description="Helical" evidence="7">
    <location>
        <begin position="12"/>
        <end position="33"/>
    </location>
</feature>
<evidence type="ECO:0000256" key="7">
    <source>
        <dbReference type="SAM" id="Phobius"/>
    </source>
</evidence>
<dbReference type="SUPFAM" id="SSF103481">
    <property type="entry name" value="Multidrug resistance efflux transporter EmrE"/>
    <property type="match status" value="2"/>
</dbReference>
<evidence type="ECO:0000313" key="9">
    <source>
        <dbReference type="EMBL" id="MBS4197482.1"/>
    </source>
</evidence>
<feature type="transmembrane region" description="Helical" evidence="7">
    <location>
        <begin position="69"/>
        <end position="87"/>
    </location>
</feature>
<keyword evidence="10" id="KW-1185">Reference proteome</keyword>
<comment type="caution">
    <text evidence="9">The sequence shown here is derived from an EMBL/GenBank/DDBJ whole genome shotgun (WGS) entry which is preliminary data.</text>
</comment>
<evidence type="ECO:0000256" key="2">
    <source>
        <dbReference type="ARBA" id="ARBA00007362"/>
    </source>
</evidence>
<feature type="transmembrane region" description="Helical" evidence="7">
    <location>
        <begin position="247"/>
        <end position="267"/>
    </location>
</feature>